<evidence type="ECO:0000256" key="1">
    <source>
        <dbReference type="SAM" id="Phobius"/>
    </source>
</evidence>
<accession>A0AA46TFP8</accession>
<sequence length="219" mass="23418">MGALDSYVSELDAALRGPRHAKRDLVREAHDHLVDATEAYEADGALRAEAELRAVREFGSVRTVVPQYQAILSAGQSRRIGMWMLAAVIAQPFAWDIWASLPDGQTVDRTGWLFHRLDDYVELIGIAAMAFAVLTVVGCGIGARYLGVRDWVLRLALTSVIVSSSLIVVMSAAMLVIGGEPTLVGAAYTATVAWAPMSLLALAGIDALRGLDSARRAAA</sequence>
<feature type="transmembrane region" description="Helical" evidence="1">
    <location>
        <begin position="120"/>
        <end position="143"/>
    </location>
</feature>
<dbReference type="AlphaFoldDB" id="A0AA46TFP8"/>
<dbReference type="Proteomes" id="UP001164390">
    <property type="component" value="Chromosome"/>
</dbReference>
<keyword evidence="1" id="KW-0472">Membrane</keyword>
<keyword evidence="1" id="KW-1133">Transmembrane helix</keyword>
<dbReference type="EMBL" id="CP094970">
    <property type="protein sequence ID" value="UYM04492.1"/>
    <property type="molecule type" value="Genomic_DNA"/>
</dbReference>
<feature type="transmembrane region" description="Helical" evidence="1">
    <location>
        <begin position="155"/>
        <end position="177"/>
    </location>
</feature>
<evidence type="ECO:0000313" key="3">
    <source>
        <dbReference type="Proteomes" id="UP001164390"/>
    </source>
</evidence>
<organism evidence="2 3">
    <name type="scientific">Solicola gregarius</name>
    <dbReference type="NCBI Taxonomy" id="2908642"/>
    <lineage>
        <taxon>Bacteria</taxon>
        <taxon>Bacillati</taxon>
        <taxon>Actinomycetota</taxon>
        <taxon>Actinomycetes</taxon>
        <taxon>Propionibacteriales</taxon>
        <taxon>Nocardioidaceae</taxon>
        <taxon>Solicola</taxon>
    </lineage>
</organism>
<reference evidence="2" key="1">
    <citation type="submission" date="2022-01" db="EMBL/GenBank/DDBJ databases">
        <title>Nocardioidaceae gen. sp. A5X3R13.</title>
        <authorList>
            <person name="Lopez Marin M.A."/>
            <person name="Uhlik O."/>
        </authorList>
    </citation>
    <scope>NUCLEOTIDE SEQUENCE</scope>
    <source>
        <strain evidence="2">A5X3R13</strain>
    </source>
</reference>
<feature type="transmembrane region" description="Helical" evidence="1">
    <location>
        <begin position="183"/>
        <end position="205"/>
    </location>
</feature>
<dbReference type="InterPro" id="IPR047928">
    <property type="entry name" value="Perm_prefix_1"/>
</dbReference>
<keyword evidence="3" id="KW-1185">Reference proteome</keyword>
<evidence type="ECO:0000313" key="2">
    <source>
        <dbReference type="EMBL" id="UYM04492.1"/>
    </source>
</evidence>
<dbReference type="RefSeq" id="WP_271633215.1">
    <property type="nucleotide sequence ID" value="NZ_CP094970.1"/>
</dbReference>
<name>A0AA46TFP8_9ACTN</name>
<protein>
    <submittedName>
        <fullName evidence="2">Permease prefix domain 1-containing protein</fullName>
    </submittedName>
</protein>
<dbReference type="NCBIfam" id="NF038403">
    <property type="entry name" value="perm_prefix_1"/>
    <property type="match status" value="1"/>
</dbReference>
<feature type="transmembrane region" description="Helical" evidence="1">
    <location>
        <begin position="80"/>
        <end position="100"/>
    </location>
</feature>
<dbReference type="Pfam" id="PF22564">
    <property type="entry name" value="HAAS"/>
    <property type="match status" value="1"/>
</dbReference>
<dbReference type="KEGG" id="sgrg:L0C25_18435"/>
<proteinExistence type="predicted"/>
<gene>
    <name evidence="2" type="ORF">L0C25_18435</name>
</gene>
<keyword evidence="1" id="KW-0812">Transmembrane</keyword>